<evidence type="ECO:0000256" key="6">
    <source>
        <dbReference type="ARBA" id="ARBA00023235"/>
    </source>
</evidence>
<dbReference type="PANTHER" id="PTHR47036:SF1">
    <property type="entry name" value="COBALT-FACTOR III C(17)-METHYLTRANSFERASE-RELATED"/>
    <property type="match status" value="1"/>
</dbReference>
<comment type="pathway">
    <text evidence="1">Cofactor biosynthesis; adenosylcobalamin biosynthesis.</text>
</comment>
<keyword evidence="2" id="KW-0169">Cobalamin biosynthesis</keyword>
<dbReference type="Gene3D" id="3.30.950.10">
    <property type="entry name" value="Methyltransferase, Cobalt-precorrin-4 Transmethylase, Domain 2"/>
    <property type="match status" value="1"/>
</dbReference>
<feature type="domain" description="Tetrapyrrole methylase" evidence="7">
    <location>
        <begin position="2"/>
        <end position="209"/>
    </location>
</feature>
<dbReference type="InterPro" id="IPR003722">
    <property type="entry name" value="Cbl_synth_CobH/CbiC"/>
</dbReference>
<sequence length="453" mass="49594">MIKVVGIGPGGHDYLLPIAKKAIQEADVIIGYHYYFQFIEDLIKEGAGCIGKELSEEEKRAEIAIEKAIEGYNVVVIGSGDAGIYAMASIVYQKVAQSGEDIELETIPGISAFVAAGSKLGAVLGHDFCCISLSDLMTPWKTIQKRIEAAAWGDFVTSIYNPKSAKRYWQLNKLKSIFLMHREPETPVAICYQLGRPEEKITLTTLAALNTEDVDMFSLVVIGNGQTFKYKDHLITPRGYLNRKPETGAEIQQASFDEIIGQLDTQKYPHDFLWAAIRCIHTSGDLEYINYLSTSEHAVSAMHNYLLKGGTIVTDVTMVQAGITKAFTEKYGNQVVCMLNTEETLILAGKENLTRSQAGIRLAAKLFPEALFVIGNAPTALIEIADQARLGTIRPAGIIGAPVGFVNVIESKERLKMLTVPYVIIEEKRGGSNFAAALVNAAFTLDTAAEYLN</sequence>
<keyword evidence="6" id="KW-0413">Isomerase</keyword>
<dbReference type="Pfam" id="PF02570">
    <property type="entry name" value="CbiC"/>
    <property type="match status" value="1"/>
</dbReference>
<dbReference type="Gene3D" id="3.40.1010.10">
    <property type="entry name" value="Cobalt-precorrin-4 Transmethylase, Domain 1"/>
    <property type="match status" value="1"/>
</dbReference>
<accession>A0A1H4EUC1</accession>
<dbReference type="PANTHER" id="PTHR47036">
    <property type="entry name" value="COBALT-FACTOR III C(17)-METHYLTRANSFERASE-RELATED"/>
    <property type="match status" value="1"/>
</dbReference>
<evidence type="ECO:0000259" key="8">
    <source>
        <dbReference type="Pfam" id="PF02570"/>
    </source>
</evidence>
<dbReference type="InterPro" id="IPR000878">
    <property type="entry name" value="4pyrrol_Mease"/>
</dbReference>
<evidence type="ECO:0000256" key="1">
    <source>
        <dbReference type="ARBA" id="ARBA00004953"/>
    </source>
</evidence>
<dbReference type="GO" id="GO:0016993">
    <property type="term" value="F:precorrin-8X methylmutase activity"/>
    <property type="evidence" value="ECO:0007669"/>
    <property type="project" value="InterPro"/>
</dbReference>
<evidence type="ECO:0000313" key="9">
    <source>
        <dbReference type="EMBL" id="SEA88516.1"/>
    </source>
</evidence>
<feature type="domain" description="Cobalamin biosynthesis precorrin-8X methylmutase CobH/CbiC" evidence="8">
    <location>
        <begin position="250"/>
        <end position="443"/>
    </location>
</feature>
<evidence type="ECO:0000256" key="3">
    <source>
        <dbReference type="ARBA" id="ARBA00022603"/>
    </source>
</evidence>
<dbReference type="InterPro" id="IPR014777">
    <property type="entry name" value="4pyrrole_Mease_sub1"/>
</dbReference>
<keyword evidence="10" id="KW-1185">Reference proteome</keyword>
<dbReference type="InterPro" id="IPR006363">
    <property type="entry name" value="Cbl_synth_CobJ/CibH_dom"/>
</dbReference>
<dbReference type="SUPFAM" id="SSF63965">
    <property type="entry name" value="Precorrin-8X methylmutase CbiC/CobH"/>
    <property type="match status" value="1"/>
</dbReference>
<keyword evidence="3" id="KW-0489">Methyltransferase</keyword>
<dbReference type="InterPro" id="IPR036588">
    <property type="entry name" value="CobH/CbiC_sf"/>
</dbReference>
<dbReference type="CDD" id="cd11646">
    <property type="entry name" value="Precorrin_3B_C17_MT"/>
    <property type="match status" value="1"/>
</dbReference>
<dbReference type="NCBIfam" id="TIGR01466">
    <property type="entry name" value="cobJ_cbiH"/>
    <property type="match status" value="1"/>
</dbReference>
<evidence type="ECO:0000259" key="7">
    <source>
        <dbReference type="Pfam" id="PF00590"/>
    </source>
</evidence>
<dbReference type="AlphaFoldDB" id="A0A1H4EUC1"/>
<dbReference type="UniPathway" id="UPA00148"/>
<dbReference type="Pfam" id="PF00590">
    <property type="entry name" value="TP_methylase"/>
    <property type="match status" value="1"/>
</dbReference>
<dbReference type="GO" id="GO:0032259">
    <property type="term" value="P:methylation"/>
    <property type="evidence" value="ECO:0007669"/>
    <property type="project" value="UniProtKB-KW"/>
</dbReference>
<dbReference type="Gene3D" id="3.40.50.10230">
    <property type="entry name" value="Cobalamin biosynthesis CobH/CbiC, precorrin-8X methylmutase"/>
    <property type="match status" value="1"/>
</dbReference>
<protein>
    <submittedName>
        <fullName evidence="9">Precorrin-8X methylmutase</fullName>
    </submittedName>
</protein>
<evidence type="ECO:0000256" key="2">
    <source>
        <dbReference type="ARBA" id="ARBA00022573"/>
    </source>
</evidence>
<dbReference type="InterPro" id="IPR014776">
    <property type="entry name" value="4pyrrole_Mease_sub2"/>
</dbReference>
<dbReference type="SUPFAM" id="SSF53790">
    <property type="entry name" value="Tetrapyrrole methylase"/>
    <property type="match status" value="1"/>
</dbReference>
<evidence type="ECO:0000256" key="5">
    <source>
        <dbReference type="ARBA" id="ARBA00022691"/>
    </source>
</evidence>
<dbReference type="InterPro" id="IPR051810">
    <property type="entry name" value="Precorrin_MeTrfase"/>
</dbReference>
<evidence type="ECO:0000313" key="10">
    <source>
        <dbReference type="Proteomes" id="UP000198850"/>
    </source>
</evidence>
<evidence type="ECO:0000256" key="4">
    <source>
        <dbReference type="ARBA" id="ARBA00022679"/>
    </source>
</evidence>
<keyword evidence="4" id="KW-0808">Transferase</keyword>
<dbReference type="InterPro" id="IPR035996">
    <property type="entry name" value="4pyrrol_Methylase_sf"/>
</dbReference>
<dbReference type="EMBL" id="FNRA01000006">
    <property type="protein sequence ID" value="SEA88516.1"/>
    <property type="molecule type" value="Genomic_DNA"/>
</dbReference>
<dbReference type="GO" id="GO:0008168">
    <property type="term" value="F:methyltransferase activity"/>
    <property type="evidence" value="ECO:0007669"/>
    <property type="project" value="UniProtKB-KW"/>
</dbReference>
<dbReference type="Proteomes" id="UP000198850">
    <property type="component" value="Unassembled WGS sequence"/>
</dbReference>
<proteinExistence type="predicted"/>
<dbReference type="STRING" id="425514.SAMN05443550_106155"/>
<keyword evidence="5" id="KW-0949">S-adenosyl-L-methionine</keyword>
<dbReference type="GO" id="GO:0009236">
    <property type="term" value="P:cobalamin biosynthetic process"/>
    <property type="evidence" value="ECO:0007669"/>
    <property type="project" value="UniProtKB-UniPathway"/>
</dbReference>
<reference evidence="9 10" key="1">
    <citation type="submission" date="2016-10" db="EMBL/GenBank/DDBJ databases">
        <authorList>
            <person name="de Groot N.N."/>
        </authorList>
    </citation>
    <scope>NUCLEOTIDE SEQUENCE [LARGE SCALE GENOMIC DNA]</scope>
    <source>
        <strain evidence="9 10">DSM 19033</strain>
    </source>
</reference>
<name>A0A1H4EUC1_9SPHI</name>
<gene>
    <name evidence="9" type="ORF">SAMN05443550_106155</name>
</gene>
<organism evidence="9 10">
    <name type="scientific">Pedobacter hartonius</name>
    <dbReference type="NCBI Taxonomy" id="425514"/>
    <lineage>
        <taxon>Bacteria</taxon>
        <taxon>Pseudomonadati</taxon>
        <taxon>Bacteroidota</taxon>
        <taxon>Sphingobacteriia</taxon>
        <taxon>Sphingobacteriales</taxon>
        <taxon>Sphingobacteriaceae</taxon>
        <taxon>Pedobacter</taxon>
    </lineage>
</organism>
<dbReference type="RefSeq" id="WP_090557169.1">
    <property type="nucleotide sequence ID" value="NZ_FNRA01000006.1"/>
</dbReference>
<dbReference type="OrthoDB" id="9772960at2"/>